<dbReference type="Proteomes" id="UP000011713">
    <property type="component" value="Unassembled WGS sequence"/>
</dbReference>
<reference evidence="2" key="2">
    <citation type="submission" date="2015-06" db="UniProtKB">
        <authorList>
            <consortium name="EnsemblProtists"/>
        </authorList>
    </citation>
    <scope>IDENTIFICATION</scope>
    <source>
        <strain evidence="2">Emoy2</strain>
    </source>
</reference>
<proteinExistence type="predicted"/>
<evidence type="ECO:0008006" key="4">
    <source>
        <dbReference type="Google" id="ProtNLM"/>
    </source>
</evidence>
<dbReference type="EMBL" id="JH597990">
    <property type="status" value="NOT_ANNOTATED_CDS"/>
    <property type="molecule type" value="Genomic_DNA"/>
</dbReference>
<organism evidence="2 3">
    <name type="scientific">Hyaloperonospora arabidopsidis (strain Emoy2)</name>
    <name type="common">Downy mildew agent</name>
    <name type="synonym">Peronospora arabidopsidis</name>
    <dbReference type="NCBI Taxonomy" id="559515"/>
    <lineage>
        <taxon>Eukaryota</taxon>
        <taxon>Sar</taxon>
        <taxon>Stramenopiles</taxon>
        <taxon>Oomycota</taxon>
        <taxon>Peronosporomycetes</taxon>
        <taxon>Peronosporales</taxon>
        <taxon>Peronosporaceae</taxon>
        <taxon>Hyaloperonospora</taxon>
    </lineage>
</organism>
<evidence type="ECO:0000313" key="3">
    <source>
        <dbReference type="Proteomes" id="UP000011713"/>
    </source>
</evidence>
<sequence>MGCASKAASEAATRMRASGEQATQDSAAGVSSPAAANEQPATSNVAGARGYPRTVSLSAASAVGGSPMDMN</sequence>
<dbReference type="VEuPathDB" id="FungiDB:HpaG810699"/>
<dbReference type="InParanoid" id="M4BVZ8"/>
<name>M4BVZ8_HYAAE</name>
<keyword evidence="3" id="KW-1185">Reference proteome</keyword>
<reference evidence="3" key="1">
    <citation type="journal article" date="2010" name="Science">
        <title>Signatures of adaptation to obligate biotrophy in the Hyaloperonospora arabidopsidis genome.</title>
        <authorList>
            <person name="Baxter L."/>
            <person name="Tripathy S."/>
            <person name="Ishaque N."/>
            <person name="Boot N."/>
            <person name="Cabral A."/>
            <person name="Kemen E."/>
            <person name="Thines M."/>
            <person name="Ah-Fong A."/>
            <person name="Anderson R."/>
            <person name="Badejoko W."/>
            <person name="Bittner-Eddy P."/>
            <person name="Boore J.L."/>
            <person name="Chibucos M.C."/>
            <person name="Coates M."/>
            <person name="Dehal P."/>
            <person name="Delehaunty K."/>
            <person name="Dong S."/>
            <person name="Downton P."/>
            <person name="Dumas B."/>
            <person name="Fabro G."/>
            <person name="Fronick C."/>
            <person name="Fuerstenberg S.I."/>
            <person name="Fulton L."/>
            <person name="Gaulin E."/>
            <person name="Govers F."/>
            <person name="Hughes L."/>
            <person name="Humphray S."/>
            <person name="Jiang R.H."/>
            <person name="Judelson H."/>
            <person name="Kamoun S."/>
            <person name="Kyung K."/>
            <person name="Meijer H."/>
            <person name="Minx P."/>
            <person name="Morris P."/>
            <person name="Nelson J."/>
            <person name="Phuntumart V."/>
            <person name="Qutob D."/>
            <person name="Rehmany A."/>
            <person name="Rougon-Cardoso A."/>
            <person name="Ryden P."/>
            <person name="Torto-Alalibo T."/>
            <person name="Studholme D."/>
            <person name="Wang Y."/>
            <person name="Win J."/>
            <person name="Wood J."/>
            <person name="Clifton S.W."/>
            <person name="Rogers J."/>
            <person name="Van den Ackerveken G."/>
            <person name="Jones J.D."/>
            <person name="McDowell J.M."/>
            <person name="Beynon J."/>
            <person name="Tyler B.M."/>
        </authorList>
    </citation>
    <scope>NUCLEOTIDE SEQUENCE [LARGE SCALE GENOMIC DNA]</scope>
    <source>
        <strain evidence="3">Emoy2</strain>
    </source>
</reference>
<dbReference type="AlphaFoldDB" id="M4BVZ8"/>
<evidence type="ECO:0000256" key="1">
    <source>
        <dbReference type="SAM" id="MobiDB-lite"/>
    </source>
</evidence>
<protein>
    <recommendedName>
        <fullName evidence="4">RxLR effector candidate protein</fullName>
    </recommendedName>
</protein>
<dbReference type="HOGENOM" id="CLU_2745444_0_0_1"/>
<feature type="region of interest" description="Disordered" evidence="1">
    <location>
        <begin position="1"/>
        <end position="51"/>
    </location>
</feature>
<evidence type="ECO:0000313" key="2">
    <source>
        <dbReference type="EnsemblProtists" id="HpaP810699"/>
    </source>
</evidence>
<dbReference type="EnsemblProtists" id="HpaT810699">
    <property type="protein sequence ID" value="HpaP810699"/>
    <property type="gene ID" value="HpaG810699"/>
</dbReference>
<accession>M4BVZ8</accession>